<feature type="region of interest" description="Disordered" evidence="2">
    <location>
        <begin position="43"/>
        <end position="68"/>
    </location>
</feature>
<dbReference type="CDD" id="cd12797">
    <property type="entry name" value="M23_peptidase"/>
    <property type="match status" value="1"/>
</dbReference>
<dbReference type="eggNOG" id="COG4942">
    <property type="taxonomic scope" value="Bacteria"/>
</dbReference>
<dbReference type="HOGENOM" id="CLU_029425_4_0_4"/>
<keyword evidence="1" id="KW-0175">Coiled coil</keyword>
<reference evidence="4" key="1">
    <citation type="submission" date="2009-08" db="EMBL/GenBank/DDBJ databases">
        <authorList>
            <consortium name="US DOE Joint Genome Institute"/>
            <person name="Lucas S."/>
            <person name="Copeland A."/>
            <person name="Lapidus A."/>
            <person name="Glavina del Rio T."/>
            <person name="Dalin E."/>
            <person name="Tice H."/>
            <person name="Bruce D."/>
            <person name="Barry K."/>
            <person name="Pitluck S."/>
            <person name="Lowry S."/>
            <person name="Larimer F."/>
            <person name="Land M."/>
            <person name="Hauser L."/>
            <person name="Kyrpides N."/>
            <person name="Ivanova N."/>
            <person name="McMahon K.D."/>
            <person name="Hugenholtz P."/>
        </authorList>
    </citation>
    <scope>NUCLEOTIDE SEQUENCE</scope>
    <source>
        <strain evidence="4">UW-1</strain>
    </source>
</reference>
<proteinExistence type="predicted"/>
<dbReference type="EMBL" id="CP001715">
    <property type="protein sequence ID" value="ACV34819.1"/>
    <property type="molecule type" value="Genomic_DNA"/>
</dbReference>
<name>C7RT76_ACCRE</name>
<dbReference type="PANTHER" id="PTHR21666">
    <property type="entry name" value="PEPTIDASE-RELATED"/>
    <property type="match status" value="1"/>
</dbReference>
<dbReference type="Pfam" id="PF01551">
    <property type="entry name" value="Peptidase_M23"/>
    <property type="match status" value="1"/>
</dbReference>
<dbReference type="STRING" id="522306.CAP2UW1_1504"/>
<sequence length="482" mass="52907">MGVPHSPTPPDARGAGTRGCLPLRITRLACALTLTLAFVGPTLATSSKPGGKDATAASAGEVAERQGDLRSLRAQIETLRRDMAAAEGSRKDVADQLQDAERAISSTQRELHGLTTQIGKLQATLRNLDAESRELEKGLRAQQGQLEKLLYRQYLRGNPDPLRLLLNGEDPNQSARDLRYLEAIGRTRRQLLIDIESTLQRKQALASETRQQAEQLSAAELRQQEDHARLLAQREQRQAMLNKVADQILTQRREIGNLQRDEKRLTELIDRLARIIAARLADARANEIRETARRESAHREAQRREMARPELRQERLPRSAAPPLETDPAAKAPAAAEGRSEPAPPVAPSAGGLARQRGELRLPTRGAVANRFGSARQEGSTWKGIFIRANAGSDVRSIAGGRVVFAEWMRGFGNLMIVDHGSSYLSIYANNDALLKQVGDDVHGGDMIATVGNSGGNPESGLYFEIRHQGKPIDPLAWLNLK</sequence>
<dbReference type="InterPro" id="IPR011055">
    <property type="entry name" value="Dup_hybrid_motif"/>
</dbReference>
<dbReference type="AlphaFoldDB" id="C7RT76"/>
<feature type="domain" description="M23ase beta-sheet core" evidence="3">
    <location>
        <begin position="381"/>
        <end position="475"/>
    </location>
</feature>
<gene>
    <name evidence="4" type="ordered locus">CAP2UW1_1504</name>
</gene>
<dbReference type="SUPFAM" id="SSF51261">
    <property type="entry name" value="Duplicated hybrid motif"/>
    <property type="match status" value="1"/>
</dbReference>
<dbReference type="InterPro" id="IPR016047">
    <property type="entry name" value="M23ase_b-sheet_dom"/>
</dbReference>
<accession>C7RT76</accession>
<dbReference type="KEGG" id="app:CAP2UW1_1504"/>
<evidence type="ECO:0000313" key="4">
    <source>
        <dbReference type="EMBL" id="ACV34819.1"/>
    </source>
</evidence>
<reference evidence="4" key="2">
    <citation type="submission" date="2009-09" db="EMBL/GenBank/DDBJ databases">
        <title>Complete sequence of chromosome of Candidatus Accumulibacter phosphatis clade IIA str. UW-1.</title>
        <authorList>
            <consortium name="US DOE Joint Genome Institute"/>
            <person name="Martin H.G."/>
            <person name="Ivanova N."/>
            <person name="Kunin V."/>
            <person name="Warnecke F."/>
            <person name="Barry K."/>
            <person name="He S."/>
            <person name="Salamov A."/>
            <person name="Szeto E."/>
            <person name="Dalin E."/>
            <person name="Pangilinan J.L."/>
            <person name="Lapidus A."/>
            <person name="Lowry S."/>
            <person name="Kyrpides N.C."/>
            <person name="McMahon K.D."/>
            <person name="Hugenholtz P."/>
        </authorList>
    </citation>
    <scope>NUCLEOTIDE SEQUENCE [LARGE SCALE GENOMIC DNA]</scope>
    <source>
        <strain evidence="4">UW-1</strain>
    </source>
</reference>
<dbReference type="Gene3D" id="2.70.70.10">
    <property type="entry name" value="Glucose Permease (Domain IIA)"/>
    <property type="match status" value="1"/>
</dbReference>
<feature type="compositionally biased region" description="Basic and acidic residues" evidence="2">
    <location>
        <begin position="290"/>
        <end position="317"/>
    </location>
</feature>
<dbReference type="OrthoDB" id="9784703at2"/>
<evidence type="ECO:0000256" key="1">
    <source>
        <dbReference type="SAM" id="Coils"/>
    </source>
</evidence>
<protein>
    <submittedName>
        <fullName evidence="4">Peptidase M23</fullName>
    </submittedName>
</protein>
<evidence type="ECO:0000259" key="3">
    <source>
        <dbReference type="Pfam" id="PF01551"/>
    </source>
</evidence>
<dbReference type="InterPro" id="IPR050570">
    <property type="entry name" value="Cell_wall_metabolism_enzyme"/>
</dbReference>
<evidence type="ECO:0000256" key="2">
    <source>
        <dbReference type="SAM" id="MobiDB-lite"/>
    </source>
</evidence>
<feature type="region of interest" description="Disordered" evidence="2">
    <location>
        <begin position="290"/>
        <end position="360"/>
    </location>
</feature>
<dbReference type="Gene3D" id="6.10.250.3150">
    <property type="match status" value="1"/>
</dbReference>
<dbReference type="PANTHER" id="PTHR21666:SF270">
    <property type="entry name" value="MUREIN HYDROLASE ACTIVATOR ENVC"/>
    <property type="match status" value="1"/>
</dbReference>
<feature type="coiled-coil region" evidence="1">
    <location>
        <begin position="199"/>
        <end position="238"/>
    </location>
</feature>
<dbReference type="GO" id="GO:0004222">
    <property type="term" value="F:metalloendopeptidase activity"/>
    <property type="evidence" value="ECO:0007669"/>
    <property type="project" value="TreeGrafter"/>
</dbReference>
<organism evidence="4">
    <name type="scientific">Accumulibacter regalis</name>
    <dbReference type="NCBI Taxonomy" id="522306"/>
    <lineage>
        <taxon>Bacteria</taxon>
        <taxon>Pseudomonadati</taxon>
        <taxon>Pseudomonadota</taxon>
        <taxon>Betaproteobacteria</taxon>
        <taxon>Candidatus Accumulibacter</taxon>
    </lineage>
</organism>
<dbReference type="FunFam" id="2.70.70.10:FF:000003">
    <property type="entry name" value="Murein hydrolase activator EnvC"/>
    <property type="match status" value="1"/>
</dbReference>